<evidence type="ECO:0000313" key="6">
    <source>
        <dbReference type="EMBL" id="MBO2464935.1"/>
    </source>
</evidence>
<comment type="caution">
    <text evidence="6">The sequence shown here is derived from an EMBL/GenBank/DDBJ whole genome shotgun (WGS) entry which is preliminary data.</text>
</comment>
<sequence length="367" mass="38004">MLSKATSKLVAVGAAIVLLWMLMIVLTVSLIGSGGLCSAPTAGQPAASGDARDIPANYLAIYQKTGRDYAIPWNVLAAIGKVESDHGRDPGSGVRHGANWAGAAGPMQIGIGGAAGTSWQRRGVDGNGDGHKDVYDPADAIPTAARILIEDKGYRSDARTAVRRYNGSGPQAEAYATKVMALAQRYAAGNFTVGGPNGGSADASLTGADCPDGTGLTAGGPTGQRIVQAAMRWLRTPYKWGAGNWDGPTGYACSYGKCGKAFDCSGLTMYAVAQATGGKIKIAHFTGSQFNDPHGKHVSFGQLQPGDLMFFTHPTDDVSHHVSIYIGGGKMIHAPHTGDWVRISTISGTYRSEFSGGVRFTAPAGNG</sequence>
<evidence type="ECO:0000256" key="4">
    <source>
        <dbReference type="ARBA" id="ARBA00022807"/>
    </source>
</evidence>
<dbReference type="PANTHER" id="PTHR47359:SF3">
    <property type="entry name" value="NLP_P60 DOMAIN-CONTAINING PROTEIN-RELATED"/>
    <property type="match status" value="1"/>
</dbReference>
<evidence type="ECO:0000313" key="7">
    <source>
        <dbReference type="Proteomes" id="UP000680206"/>
    </source>
</evidence>
<gene>
    <name evidence="6" type="ORF">J4709_45960</name>
</gene>
<organism evidence="6 7">
    <name type="scientific">Actinomadura violacea</name>
    <dbReference type="NCBI Taxonomy" id="2819934"/>
    <lineage>
        <taxon>Bacteria</taxon>
        <taxon>Bacillati</taxon>
        <taxon>Actinomycetota</taxon>
        <taxon>Actinomycetes</taxon>
        <taxon>Streptosporangiales</taxon>
        <taxon>Thermomonosporaceae</taxon>
        <taxon>Actinomadura</taxon>
    </lineage>
</organism>
<proteinExistence type="inferred from homology"/>
<accession>A0ABS3S9N3</accession>
<dbReference type="Gene3D" id="3.90.1720.10">
    <property type="entry name" value="endopeptidase domain like (from Nostoc punctiforme)"/>
    <property type="match status" value="1"/>
</dbReference>
<dbReference type="InterPro" id="IPR023346">
    <property type="entry name" value="Lysozyme-like_dom_sf"/>
</dbReference>
<dbReference type="EMBL" id="JAGEPF010000040">
    <property type="protein sequence ID" value="MBO2464935.1"/>
    <property type="molecule type" value="Genomic_DNA"/>
</dbReference>
<dbReference type="Pfam" id="PF13406">
    <property type="entry name" value="SLT_2"/>
    <property type="match status" value="1"/>
</dbReference>
<dbReference type="RefSeq" id="WP_208251799.1">
    <property type="nucleotide sequence ID" value="NZ_JAGEPF010000040.1"/>
</dbReference>
<dbReference type="Pfam" id="PF00877">
    <property type="entry name" value="NLPC_P60"/>
    <property type="match status" value="1"/>
</dbReference>
<name>A0ABS3S9N3_9ACTN</name>
<feature type="domain" description="NlpC/P60" evidence="5">
    <location>
        <begin position="220"/>
        <end position="361"/>
    </location>
</feature>
<keyword evidence="2" id="KW-0645">Protease</keyword>
<keyword evidence="7" id="KW-1185">Reference proteome</keyword>
<dbReference type="InterPro" id="IPR051794">
    <property type="entry name" value="PG_Endopeptidase_C40"/>
</dbReference>
<protein>
    <submittedName>
        <fullName evidence="6">C40 family peptidase</fullName>
    </submittedName>
</protein>
<evidence type="ECO:0000256" key="1">
    <source>
        <dbReference type="ARBA" id="ARBA00007074"/>
    </source>
</evidence>
<dbReference type="InterPro" id="IPR031304">
    <property type="entry name" value="SLT_2"/>
</dbReference>
<dbReference type="SUPFAM" id="SSF53955">
    <property type="entry name" value="Lysozyme-like"/>
    <property type="match status" value="1"/>
</dbReference>
<dbReference type="InterPro" id="IPR038765">
    <property type="entry name" value="Papain-like_cys_pep_sf"/>
</dbReference>
<keyword evidence="4" id="KW-0788">Thiol protease</keyword>
<dbReference type="InterPro" id="IPR000064">
    <property type="entry name" value="NLP_P60_dom"/>
</dbReference>
<dbReference type="SUPFAM" id="SSF54001">
    <property type="entry name" value="Cysteine proteinases"/>
    <property type="match status" value="1"/>
</dbReference>
<keyword evidence="3" id="KW-0378">Hydrolase</keyword>
<dbReference type="Proteomes" id="UP000680206">
    <property type="component" value="Unassembled WGS sequence"/>
</dbReference>
<evidence type="ECO:0000256" key="2">
    <source>
        <dbReference type="ARBA" id="ARBA00022670"/>
    </source>
</evidence>
<evidence type="ECO:0000259" key="5">
    <source>
        <dbReference type="PROSITE" id="PS51935"/>
    </source>
</evidence>
<comment type="similarity">
    <text evidence="1">Belongs to the peptidase C40 family.</text>
</comment>
<dbReference type="PANTHER" id="PTHR47359">
    <property type="entry name" value="PEPTIDOGLYCAN DL-ENDOPEPTIDASE CWLO"/>
    <property type="match status" value="1"/>
</dbReference>
<dbReference type="CDD" id="cd13399">
    <property type="entry name" value="Slt35-like"/>
    <property type="match status" value="1"/>
</dbReference>
<evidence type="ECO:0000256" key="3">
    <source>
        <dbReference type="ARBA" id="ARBA00022801"/>
    </source>
</evidence>
<dbReference type="Gene3D" id="1.10.530.10">
    <property type="match status" value="1"/>
</dbReference>
<reference evidence="6 7" key="1">
    <citation type="submission" date="2021-03" db="EMBL/GenBank/DDBJ databases">
        <title>Actinomadura violae sp. nov., isolated from lichen in Thailand.</title>
        <authorList>
            <person name="Kanchanasin P."/>
            <person name="Saeng-In P."/>
            <person name="Phongsopitanun W."/>
            <person name="Yuki M."/>
            <person name="Kudo T."/>
            <person name="Ohkuma M."/>
            <person name="Tanasupawat S."/>
        </authorList>
    </citation>
    <scope>NUCLEOTIDE SEQUENCE [LARGE SCALE GENOMIC DNA]</scope>
    <source>
        <strain evidence="6 7">LCR2-06</strain>
    </source>
</reference>
<dbReference type="PROSITE" id="PS51935">
    <property type="entry name" value="NLPC_P60"/>
    <property type="match status" value="1"/>
</dbReference>